<reference evidence="1 2" key="2">
    <citation type="submission" date="2018-11" db="EMBL/GenBank/DDBJ databases">
        <authorList>
            <consortium name="Pathogen Informatics"/>
        </authorList>
    </citation>
    <scope>NUCLEOTIDE SEQUENCE [LARGE SCALE GENOMIC DNA]</scope>
</reference>
<keyword evidence="2" id="KW-1185">Reference proteome</keyword>
<evidence type="ECO:0000313" key="2">
    <source>
        <dbReference type="Proteomes" id="UP000271098"/>
    </source>
</evidence>
<dbReference type="Proteomes" id="UP000271098">
    <property type="component" value="Unassembled WGS sequence"/>
</dbReference>
<protein>
    <submittedName>
        <fullName evidence="3">Ovule protein</fullName>
    </submittedName>
</protein>
<evidence type="ECO:0000313" key="3">
    <source>
        <dbReference type="WBParaSite" id="GPUH_0001374701-mRNA-1"/>
    </source>
</evidence>
<proteinExistence type="predicted"/>
<dbReference type="AlphaFoldDB" id="A0A183DYE1"/>
<gene>
    <name evidence="1" type="ORF">GPUH_LOCUS13730</name>
</gene>
<reference evidence="3" key="1">
    <citation type="submission" date="2016-06" db="UniProtKB">
        <authorList>
            <consortium name="WormBaseParasite"/>
        </authorList>
    </citation>
    <scope>IDENTIFICATION</scope>
</reference>
<dbReference type="EMBL" id="UYRT01080513">
    <property type="protein sequence ID" value="VDN22879.1"/>
    <property type="molecule type" value="Genomic_DNA"/>
</dbReference>
<sequence>MIISGRVIVKVKWLTEEEKVVYLIHENCKGNDDLILGNNALASSKKWMLRLLGQMQQHLLGSVSCVEC</sequence>
<dbReference type="WBParaSite" id="GPUH_0001374701-mRNA-1">
    <property type="protein sequence ID" value="GPUH_0001374701-mRNA-1"/>
    <property type="gene ID" value="GPUH_0001374701"/>
</dbReference>
<organism evidence="3">
    <name type="scientific">Gongylonema pulchrum</name>
    <dbReference type="NCBI Taxonomy" id="637853"/>
    <lineage>
        <taxon>Eukaryota</taxon>
        <taxon>Metazoa</taxon>
        <taxon>Ecdysozoa</taxon>
        <taxon>Nematoda</taxon>
        <taxon>Chromadorea</taxon>
        <taxon>Rhabditida</taxon>
        <taxon>Spirurina</taxon>
        <taxon>Spiruromorpha</taxon>
        <taxon>Spiruroidea</taxon>
        <taxon>Gongylonematidae</taxon>
        <taxon>Gongylonema</taxon>
    </lineage>
</organism>
<accession>A0A183DYE1</accession>
<evidence type="ECO:0000313" key="1">
    <source>
        <dbReference type="EMBL" id="VDN22879.1"/>
    </source>
</evidence>
<name>A0A183DYE1_9BILA</name>